<dbReference type="Pfam" id="PF13041">
    <property type="entry name" value="PPR_2"/>
    <property type="match status" value="2"/>
</dbReference>
<evidence type="ECO:0000256" key="2">
    <source>
        <dbReference type="ARBA" id="ARBA00006270"/>
    </source>
</evidence>
<keyword evidence="4" id="KW-0677">Repeat</keyword>
<dbReference type="PANTHER" id="PTHR47447">
    <property type="entry name" value="OS03G0856100 PROTEIN"/>
    <property type="match status" value="1"/>
</dbReference>
<dbReference type="InterPro" id="IPR027417">
    <property type="entry name" value="P-loop_NTPase"/>
</dbReference>
<accession>A0A177EY30</accession>
<comment type="similarity">
    <text evidence="2">Belongs to the small GTPase superfamily. Rab family.</text>
</comment>
<dbReference type="InterPro" id="IPR011990">
    <property type="entry name" value="TPR-like_helical_dom_sf"/>
</dbReference>
<evidence type="ECO:0000256" key="8">
    <source>
        <dbReference type="ARBA" id="ARBA00023288"/>
    </source>
</evidence>
<dbReference type="Gene3D" id="3.40.50.300">
    <property type="entry name" value="P-loop containing nucleotide triphosphate hydrolases"/>
    <property type="match status" value="1"/>
</dbReference>
<evidence type="ECO:0000313" key="16">
    <source>
        <dbReference type="Proteomes" id="UP000077002"/>
    </source>
</evidence>
<dbReference type="PRINTS" id="PR00449">
    <property type="entry name" value="RASTRNSFRMNG"/>
</dbReference>
<dbReference type="PROSITE" id="PS51421">
    <property type="entry name" value="RAS"/>
    <property type="match status" value="1"/>
</dbReference>
<dbReference type="Pfam" id="PF24603">
    <property type="entry name" value="TPR_30"/>
    <property type="match status" value="1"/>
</dbReference>
<dbReference type="GO" id="GO:0003924">
    <property type="term" value="F:GTPase activity"/>
    <property type="evidence" value="ECO:0007669"/>
    <property type="project" value="InterPro"/>
</dbReference>
<dbReference type="Proteomes" id="UP000077002">
    <property type="component" value="Unassembled WGS sequence"/>
</dbReference>
<dbReference type="Pfam" id="PF13812">
    <property type="entry name" value="PPR_3"/>
    <property type="match status" value="1"/>
</dbReference>
<keyword evidence="16" id="KW-1185">Reference proteome</keyword>
<feature type="repeat" description="PPR" evidence="12">
    <location>
        <begin position="1185"/>
        <end position="1215"/>
    </location>
</feature>
<evidence type="ECO:0000256" key="4">
    <source>
        <dbReference type="ARBA" id="ARBA00022737"/>
    </source>
</evidence>
<keyword evidence="9" id="KW-0636">Prenylation</keyword>
<comment type="function">
    <text evidence="10">Regulates mitochondrial small subunit maturation by controlling 15S rRNA 5'-end processing. Localizes to the 5' precursor of the 15S rRNA in a position that is subsequently occupied by mS47 in the mature yeast mtSSU. Uses structure and sequence-specific RNA recognition, binding to a single-stranded region of the precursor and specifically recognizing bases -6 to -1. The exchange of Ccm1 for mS47 is coupled to the irreversible removal of precursor rRNA that is accompanied by conformational changes of the mitoribosomal proteins uS5m and mS26. These conformational changes signal completion of 5'-end rRNA processing through protection of the mature 5'-end of the 15S rRNA and stabilization of mS47. The removal of the 5' precursor together with the dissociation of Ccm1 may be catalyzed by the 5'-3' exoribonuclease Pet127. Involved in the specific removal of group I introns in mitochondrial encoded transcripts.</text>
</comment>
<name>A0A177EY30_9EURO</name>
<dbReference type="InterPro" id="IPR002885">
    <property type="entry name" value="PPR_rpt"/>
</dbReference>
<dbReference type="InterPro" id="IPR005225">
    <property type="entry name" value="Small_GTP-bd"/>
</dbReference>
<keyword evidence="7" id="KW-0342">GTP-binding</keyword>
<evidence type="ECO:0000256" key="9">
    <source>
        <dbReference type="ARBA" id="ARBA00023289"/>
    </source>
</evidence>
<sequence length="1448" mass="158616">MAQSAVGSYSNPLKKFKLVFLGEQSEWYESVGKTSLITRFMYDSFDTTYQATIGIDFLSKTMYLEDRTVRLQLWDTAGQERFRSLIPSYIRDSSVAVVVYDISSRKTFEQTRKWIDDVRGERGNDVIVVLVGNKTDLGDSKREVTTQQGEEEAKRAGAIFMETSAKLGHNVKALFRRIAQALPGMEGEGEQQPNPQIAAGQSLGQFQNYPVAKFTKTTHLQNAFSSPSGSGAGAKAGYTTQSGGGDASLAQYYAAWQHAQQTGDDSDWKKHEVARRIGWKNQERVVPTSKHHRVESYRPVDLLRPTTRLTVSRVNSERATPKIQDAEEALAEAEALAKVDEEIAKEIASRQIENAAPYDEAVGSPVASTRAPSPSVLETGATSFESSTSLEHTSSPTDITSLASEESVLSDQIVQLGTQHRYSEIPALFEAIIKDGHVPTVEAYNHILVSAIHLSQGYQPWPRALEVYGDMTKRNVELNATSYVILLRFLAARSLEAYQVQKNLGERAARYGSDGSLVFPSATRQHQLYAADTSLAFATKLYNIARATLEDFPLSATVYNALVKACAQSGMVGHMNSLLADMNAQNIPLAPQLYTTVIDAQASVQDIHAAQGLYEEYRDLAISRAANDPLDLKVYASLINAYYACGLAETGLRFYEKIIQSFNGSANEQALSESLTSVFVLDGLVRYHIDNQAYSTAISSLDDFTLPSAVRDEALSRISTAAADAGNTDEAVRSFDAISSLNMKAEPVMALAALYIRGGDINKAKSVWNTAHSTQIVPSTDFAAMYTLALINSGSVEEGVAEARLMFQRIRSSANTEPSHQLAVAEIDEAIILFGEALSKQQAVVSATTSITLLRAMIENGGLVSPVAQHAIASLGPECVHQLNAQDIALALHVQAQMLMYQEVVDAAHPARFSHLLETVLNRGILMDPSTVHVVSESLPKVGAARPDLLQRWNELLHPATPTPVTLPQSPLSPHPALLDAATNDTFDPYAHTTDYRASKAISELVESTTGRIEHHLNDGLSRLRNVRRAGRNLHYSAYAKLITAAGKAKQANLIQEILSMAHADVPMSLQIPSVRAGWILILDSMIAACLTVGDRQQASKFHQDLLDMGAAPSANTFGIYITTLEGTFDEATEAVKIFQRALSEGVVPSVFLYNAVIGKLGKARRIDDCLRYFGDMEGRGIRPSSVTYGTLVNALCRTSEERFAVDMFDEMEAAPNYRPRPAPYNSIIQYFLNTKRDRSKVLQYYERMKSKNIKPTSHTYKLLIESYASLEPVNLAAAESILSEMKQSGVQPEAVHYGSLIHAKGCVMHDMPAARAVFDSVLQDRNIRPTDTLYQNLLEAMVANHEVEKTSEILVDMERRGISMTPYIANTLIHGWAGVGQVAKAKAIYEQLGMDKREPSTYEAMTRAFLSAEDRASANTVVQEMLKKGYPAAVADKVLALVGGVTV</sequence>
<evidence type="ECO:0000256" key="6">
    <source>
        <dbReference type="ARBA" id="ARBA00022927"/>
    </source>
</evidence>
<feature type="repeat" description="PPR" evidence="12">
    <location>
        <begin position="1257"/>
        <end position="1293"/>
    </location>
</feature>
<evidence type="ECO:0000256" key="5">
    <source>
        <dbReference type="ARBA" id="ARBA00022741"/>
    </source>
</evidence>
<reference evidence="15 16" key="1">
    <citation type="submission" date="2016-03" db="EMBL/GenBank/DDBJ databases">
        <title>Draft genome sequence of the Fonsecaea monophora CBS 269.37.</title>
        <authorList>
            <person name="Bombassaro A."/>
            <person name="Vinicius W.A."/>
            <person name="De Hoog S."/>
            <person name="Sun J."/>
            <person name="Souza E.M."/>
            <person name="Raittz R.T."/>
            <person name="Costa F."/>
            <person name="Leao A.C."/>
            <person name="Tadra-Sfeir M.Z."/>
            <person name="Baura V."/>
            <person name="Balsanelli E."/>
            <person name="Pedrosa F.O."/>
            <person name="Moreno L.F."/>
            <person name="Steffens M.B."/>
            <person name="Xi L."/>
            <person name="Bocca A.L."/>
            <person name="Felipe M.S."/>
            <person name="Teixeira M."/>
            <person name="Telles Filho F.Q."/>
            <person name="Azevedo C.M."/>
            <person name="Gomes R."/>
            <person name="Vicente V.A."/>
        </authorList>
    </citation>
    <scope>NUCLEOTIDE SEQUENCE [LARGE SCALE GENOMIC DNA]</scope>
    <source>
        <strain evidence="15 16">CBS 269.37</strain>
    </source>
</reference>
<keyword evidence="6" id="KW-0653">Protein transport</keyword>
<dbReference type="PROSITE" id="PS51420">
    <property type="entry name" value="RHO"/>
    <property type="match status" value="1"/>
</dbReference>
<evidence type="ECO:0000259" key="14">
    <source>
        <dbReference type="Pfam" id="PF24603"/>
    </source>
</evidence>
<keyword evidence="8" id="KW-0449">Lipoprotein</keyword>
<evidence type="ECO:0000256" key="3">
    <source>
        <dbReference type="ARBA" id="ARBA00022448"/>
    </source>
</evidence>
<dbReference type="FunFam" id="3.40.50.300:FF:000229">
    <property type="entry name" value="Probable Ras-related protein Rab-6A"/>
    <property type="match status" value="1"/>
</dbReference>
<dbReference type="PROSITE" id="PS51375">
    <property type="entry name" value="PPR"/>
    <property type="match status" value="4"/>
</dbReference>
<evidence type="ECO:0000313" key="15">
    <source>
        <dbReference type="EMBL" id="OAG36180.1"/>
    </source>
</evidence>
<keyword evidence="5" id="KW-0547">Nucleotide-binding</keyword>
<feature type="compositionally biased region" description="Polar residues" evidence="13">
    <location>
        <begin position="380"/>
        <end position="398"/>
    </location>
</feature>
<dbReference type="GO" id="GO:0005525">
    <property type="term" value="F:GTP binding"/>
    <property type="evidence" value="ECO:0007669"/>
    <property type="project" value="UniProtKB-KW"/>
</dbReference>
<dbReference type="OrthoDB" id="411857at2759"/>
<comment type="similarity">
    <text evidence="1">Belongs to the CCM1 family.</text>
</comment>
<dbReference type="Pfam" id="PF01535">
    <property type="entry name" value="PPR"/>
    <property type="match status" value="1"/>
</dbReference>
<comment type="subunit">
    <text evidence="11">Binds to mitochondrial small subunit 15S rRNA.</text>
</comment>
<feature type="domain" description="Tetratricopeptide repeat" evidence="14">
    <location>
        <begin position="675"/>
        <end position="771"/>
    </location>
</feature>
<evidence type="ECO:0000256" key="7">
    <source>
        <dbReference type="ARBA" id="ARBA00023134"/>
    </source>
</evidence>
<dbReference type="SUPFAM" id="SSF48452">
    <property type="entry name" value="TPR-like"/>
    <property type="match status" value="1"/>
</dbReference>
<dbReference type="SUPFAM" id="SSF52540">
    <property type="entry name" value="P-loop containing nucleoside triphosphate hydrolases"/>
    <property type="match status" value="1"/>
</dbReference>
<organism evidence="15 16">
    <name type="scientific">Fonsecaea monophora</name>
    <dbReference type="NCBI Taxonomy" id="254056"/>
    <lineage>
        <taxon>Eukaryota</taxon>
        <taxon>Fungi</taxon>
        <taxon>Dikarya</taxon>
        <taxon>Ascomycota</taxon>
        <taxon>Pezizomycotina</taxon>
        <taxon>Eurotiomycetes</taxon>
        <taxon>Chaetothyriomycetidae</taxon>
        <taxon>Chaetothyriales</taxon>
        <taxon>Herpotrichiellaceae</taxon>
        <taxon>Fonsecaea</taxon>
    </lineage>
</organism>
<feature type="repeat" description="PPR" evidence="12">
    <location>
        <begin position="1150"/>
        <end position="1184"/>
    </location>
</feature>
<dbReference type="SMART" id="SM00175">
    <property type="entry name" value="RAB"/>
    <property type="match status" value="1"/>
</dbReference>
<dbReference type="GO" id="GO:0015031">
    <property type="term" value="P:protein transport"/>
    <property type="evidence" value="ECO:0007669"/>
    <property type="project" value="UniProtKB-KW"/>
</dbReference>
<dbReference type="EMBL" id="LVKK01000098">
    <property type="protein sequence ID" value="OAG36180.1"/>
    <property type="molecule type" value="Genomic_DNA"/>
</dbReference>
<comment type="caution">
    <text evidence="15">The sequence shown here is derived from an EMBL/GenBank/DDBJ whole genome shotgun (WGS) entry which is preliminary data.</text>
</comment>
<dbReference type="Pfam" id="PF00071">
    <property type="entry name" value="Ras"/>
    <property type="match status" value="1"/>
</dbReference>
<dbReference type="PROSITE" id="PS51419">
    <property type="entry name" value="RAB"/>
    <property type="match status" value="1"/>
</dbReference>
<feature type="region of interest" description="Disordered" evidence="13">
    <location>
        <begin position="359"/>
        <end position="398"/>
    </location>
</feature>
<proteinExistence type="inferred from homology"/>
<dbReference type="SMART" id="SM00176">
    <property type="entry name" value="RAN"/>
    <property type="match status" value="1"/>
</dbReference>
<dbReference type="RefSeq" id="XP_022508132.1">
    <property type="nucleotide sequence ID" value="XM_022659578.1"/>
</dbReference>
<dbReference type="GeneID" id="34604778"/>
<evidence type="ECO:0000256" key="10">
    <source>
        <dbReference type="ARBA" id="ARBA00044493"/>
    </source>
</evidence>
<dbReference type="CDD" id="cd01861">
    <property type="entry name" value="Rab6"/>
    <property type="match status" value="1"/>
</dbReference>
<dbReference type="PANTHER" id="PTHR47447:SF17">
    <property type="entry name" value="OS12G0638900 PROTEIN"/>
    <property type="match status" value="1"/>
</dbReference>
<keyword evidence="3" id="KW-0813">Transport</keyword>
<dbReference type="NCBIfam" id="TIGR00231">
    <property type="entry name" value="small_GTP"/>
    <property type="match status" value="1"/>
</dbReference>
<dbReference type="InterPro" id="IPR001806">
    <property type="entry name" value="Small_GTPase"/>
</dbReference>
<dbReference type="InterPro" id="IPR057585">
    <property type="entry name" value="TPR_dom_fungi"/>
</dbReference>
<protein>
    <recommendedName>
        <fullName evidence="14">Tetratricopeptide repeat domain-containing protein</fullName>
    </recommendedName>
</protein>
<evidence type="ECO:0000256" key="11">
    <source>
        <dbReference type="ARBA" id="ARBA00044511"/>
    </source>
</evidence>
<dbReference type="SMART" id="SM00173">
    <property type="entry name" value="RAS"/>
    <property type="match status" value="1"/>
</dbReference>
<evidence type="ECO:0000256" key="13">
    <source>
        <dbReference type="SAM" id="MobiDB-lite"/>
    </source>
</evidence>
<dbReference type="Gene3D" id="1.25.40.10">
    <property type="entry name" value="Tetratricopeptide repeat domain"/>
    <property type="match status" value="4"/>
</dbReference>
<dbReference type="NCBIfam" id="TIGR00756">
    <property type="entry name" value="PPR"/>
    <property type="match status" value="2"/>
</dbReference>
<dbReference type="SMART" id="SM00174">
    <property type="entry name" value="RHO"/>
    <property type="match status" value="1"/>
</dbReference>
<gene>
    <name evidence="15" type="ORF">AYO21_09648</name>
</gene>
<evidence type="ECO:0000256" key="1">
    <source>
        <dbReference type="ARBA" id="ARBA00006192"/>
    </source>
</evidence>
<feature type="repeat" description="PPR" evidence="12">
    <location>
        <begin position="555"/>
        <end position="589"/>
    </location>
</feature>
<evidence type="ECO:0000256" key="12">
    <source>
        <dbReference type="PROSITE-ProRule" id="PRU00708"/>
    </source>
</evidence>